<name>A0A523RY13_UNCAE</name>
<dbReference type="AlphaFoldDB" id="A0A523RY13"/>
<gene>
    <name evidence="2" type="ORF">E3J84_03745</name>
</gene>
<accession>A0A523RY13</accession>
<comment type="caution">
    <text evidence="2">The sequence shown here is derived from an EMBL/GenBank/DDBJ whole genome shotgun (WGS) entry which is preliminary data.</text>
</comment>
<dbReference type="Proteomes" id="UP000316360">
    <property type="component" value="Unassembled WGS sequence"/>
</dbReference>
<proteinExistence type="predicted"/>
<organism evidence="2 3">
    <name type="scientific">Aerophobetes bacterium</name>
    <dbReference type="NCBI Taxonomy" id="2030807"/>
    <lineage>
        <taxon>Bacteria</taxon>
        <taxon>Candidatus Aerophobota</taxon>
    </lineage>
</organism>
<evidence type="ECO:0008006" key="4">
    <source>
        <dbReference type="Google" id="ProtNLM"/>
    </source>
</evidence>
<evidence type="ECO:0000313" key="2">
    <source>
        <dbReference type="EMBL" id="TET10658.1"/>
    </source>
</evidence>
<dbReference type="EMBL" id="SOKJ01000211">
    <property type="protein sequence ID" value="TET10658.1"/>
    <property type="molecule type" value="Genomic_DNA"/>
</dbReference>
<keyword evidence="1" id="KW-1133">Transmembrane helix</keyword>
<reference evidence="2 3" key="1">
    <citation type="submission" date="2019-03" db="EMBL/GenBank/DDBJ databases">
        <title>Metabolic potential of uncultured bacteria and archaea associated with petroleum seepage in deep-sea sediments.</title>
        <authorList>
            <person name="Dong X."/>
            <person name="Hubert C."/>
        </authorList>
    </citation>
    <scope>NUCLEOTIDE SEQUENCE [LARGE SCALE GENOMIC DNA]</scope>
    <source>
        <strain evidence="2">E44_bin7</strain>
    </source>
</reference>
<protein>
    <recommendedName>
        <fullName evidence="4">ComEC/Rec2-related protein domain-containing protein</fullName>
    </recommendedName>
</protein>
<feature type="transmembrane region" description="Helical" evidence="1">
    <location>
        <begin position="77"/>
        <end position="102"/>
    </location>
</feature>
<keyword evidence="1" id="KW-0472">Membrane</keyword>
<evidence type="ECO:0000256" key="1">
    <source>
        <dbReference type="SAM" id="Phobius"/>
    </source>
</evidence>
<feature type="transmembrane region" description="Helical" evidence="1">
    <location>
        <begin position="6"/>
        <end position="29"/>
    </location>
</feature>
<sequence length="115" mass="12725">MGVLTNLIVAPLISIILALGFLLVGLSLVSLGLAEWVAASEWLTISLLLKITGFLSFSQPNILSNLICPYVKPFPSWLLLVYYSALVALPYFCKLSFSYFSLSGGEIRREKLLKR</sequence>
<evidence type="ECO:0000313" key="3">
    <source>
        <dbReference type="Proteomes" id="UP000316360"/>
    </source>
</evidence>
<keyword evidence="1" id="KW-0812">Transmembrane</keyword>